<dbReference type="EC" id="2.7.7.108" evidence="5"/>
<evidence type="ECO:0000256" key="7">
    <source>
        <dbReference type="ARBA" id="ARBA00048696"/>
    </source>
</evidence>
<keyword evidence="2" id="KW-0548">Nucleotidyltransferase</keyword>
<dbReference type="Pfam" id="PF02661">
    <property type="entry name" value="Fic"/>
    <property type="match status" value="1"/>
</dbReference>
<protein>
    <recommendedName>
        <fullName evidence="5">protein adenylyltransferase</fullName>
        <ecNumber evidence="5">2.7.7.108</ecNumber>
    </recommendedName>
</protein>
<dbReference type="InterPro" id="IPR036597">
    <property type="entry name" value="Fido-like_dom_sf"/>
</dbReference>
<keyword evidence="1" id="KW-0808">Transferase</keyword>
<accession>A0ABP8AWT9</accession>
<evidence type="ECO:0000259" key="8">
    <source>
        <dbReference type="PROSITE" id="PS51459"/>
    </source>
</evidence>
<dbReference type="PANTHER" id="PTHR39560:SF1">
    <property type="entry name" value="PROTEIN ADENYLYLTRANSFERASE FIC-RELATED"/>
    <property type="match status" value="1"/>
</dbReference>
<keyword evidence="3" id="KW-0547">Nucleotide-binding</keyword>
<dbReference type="Proteomes" id="UP001500213">
    <property type="component" value="Unassembled WGS sequence"/>
</dbReference>
<evidence type="ECO:0000256" key="1">
    <source>
        <dbReference type="ARBA" id="ARBA00022679"/>
    </source>
</evidence>
<reference evidence="10" key="1">
    <citation type="journal article" date="2019" name="Int. J. Syst. Evol. Microbiol.">
        <title>The Global Catalogue of Microorganisms (GCM) 10K type strain sequencing project: providing services to taxonomists for standard genome sequencing and annotation.</title>
        <authorList>
            <consortium name="The Broad Institute Genomics Platform"/>
            <consortium name="The Broad Institute Genome Sequencing Center for Infectious Disease"/>
            <person name="Wu L."/>
            <person name="Ma J."/>
        </authorList>
    </citation>
    <scope>NUCLEOTIDE SEQUENCE [LARGE SCALE GENOMIC DNA]</scope>
    <source>
        <strain evidence="10">JCM 17593</strain>
    </source>
</reference>
<evidence type="ECO:0000313" key="10">
    <source>
        <dbReference type="Proteomes" id="UP001500213"/>
    </source>
</evidence>
<dbReference type="PROSITE" id="PS51459">
    <property type="entry name" value="FIDO"/>
    <property type="match status" value="1"/>
</dbReference>
<keyword evidence="4" id="KW-0067">ATP-binding</keyword>
<evidence type="ECO:0000313" key="9">
    <source>
        <dbReference type="EMBL" id="GAA4192513.1"/>
    </source>
</evidence>
<organism evidence="9 10">
    <name type="scientific">Gryllotalpicola kribbensis</name>
    <dbReference type="NCBI Taxonomy" id="993084"/>
    <lineage>
        <taxon>Bacteria</taxon>
        <taxon>Bacillati</taxon>
        <taxon>Actinomycetota</taxon>
        <taxon>Actinomycetes</taxon>
        <taxon>Micrococcales</taxon>
        <taxon>Microbacteriaceae</taxon>
        <taxon>Gryllotalpicola</taxon>
    </lineage>
</organism>
<evidence type="ECO:0000256" key="6">
    <source>
        <dbReference type="ARBA" id="ARBA00047939"/>
    </source>
</evidence>
<name>A0ABP8AWT9_9MICO</name>
<comment type="caution">
    <text evidence="9">The sequence shown here is derived from an EMBL/GenBank/DDBJ whole genome shotgun (WGS) entry which is preliminary data.</text>
</comment>
<feature type="domain" description="Fido" evidence="8">
    <location>
        <begin position="49"/>
        <end position="199"/>
    </location>
</feature>
<evidence type="ECO:0000256" key="5">
    <source>
        <dbReference type="ARBA" id="ARBA00034531"/>
    </source>
</evidence>
<comment type="catalytic activity">
    <reaction evidence="6">
        <text>L-threonyl-[protein] + ATP = 3-O-(5'-adenylyl)-L-threonyl-[protein] + diphosphate</text>
        <dbReference type="Rhea" id="RHEA:54292"/>
        <dbReference type="Rhea" id="RHEA-COMP:11060"/>
        <dbReference type="Rhea" id="RHEA-COMP:13847"/>
        <dbReference type="ChEBI" id="CHEBI:30013"/>
        <dbReference type="ChEBI" id="CHEBI:30616"/>
        <dbReference type="ChEBI" id="CHEBI:33019"/>
        <dbReference type="ChEBI" id="CHEBI:138113"/>
        <dbReference type="EC" id="2.7.7.108"/>
    </reaction>
</comment>
<dbReference type="Gene3D" id="1.10.3290.10">
    <property type="entry name" value="Fido-like domain"/>
    <property type="match status" value="1"/>
</dbReference>
<evidence type="ECO:0000256" key="4">
    <source>
        <dbReference type="ARBA" id="ARBA00022840"/>
    </source>
</evidence>
<dbReference type="SUPFAM" id="SSF140931">
    <property type="entry name" value="Fic-like"/>
    <property type="match status" value="1"/>
</dbReference>
<proteinExistence type="predicted"/>
<dbReference type="InterPro" id="IPR003812">
    <property type="entry name" value="Fido"/>
</dbReference>
<keyword evidence="10" id="KW-1185">Reference proteome</keyword>
<evidence type="ECO:0000256" key="2">
    <source>
        <dbReference type="ARBA" id="ARBA00022695"/>
    </source>
</evidence>
<dbReference type="PANTHER" id="PTHR39560">
    <property type="entry name" value="PROTEIN ADENYLYLTRANSFERASE FIC-RELATED"/>
    <property type="match status" value="1"/>
</dbReference>
<dbReference type="EMBL" id="BAABBX010000016">
    <property type="protein sequence ID" value="GAA4192513.1"/>
    <property type="molecule type" value="Genomic_DNA"/>
</dbReference>
<evidence type="ECO:0000256" key="3">
    <source>
        <dbReference type="ARBA" id="ARBA00022741"/>
    </source>
</evidence>
<dbReference type="RefSeq" id="WP_344777388.1">
    <property type="nucleotide sequence ID" value="NZ_BAABBX010000016.1"/>
</dbReference>
<gene>
    <name evidence="9" type="ORF">GCM10022288_24870</name>
</gene>
<comment type="catalytic activity">
    <reaction evidence="7">
        <text>L-tyrosyl-[protein] + ATP = O-(5'-adenylyl)-L-tyrosyl-[protein] + diphosphate</text>
        <dbReference type="Rhea" id="RHEA:54288"/>
        <dbReference type="Rhea" id="RHEA-COMP:10136"/>
        <dbReference type="Rhea" id="RHEA-COMP:13846"/>
        <dbReference type="ChEBI" id="CHEBI:30616"/>
        <dbReference type="ChEBI" id="CHEBI:33019"/>
        <dbReference type="ChEBI" id="CHEBI:46858"/>
        <dbReference type="ChEBI" id="CHEBI:83624"/>
        <dbReference type="EC" id="2.7.7.108"/>
    </reaction>
</comment>
<sequence>MPDHYTHPGTEVLINIPGYTDPSLWKAAKAVVVHAHYAELLLNPIPGRFDLPHLQAIHAHLVDGFYTWGGRLRDTDTGPGGTGVVHCRPEHIPAEAQRIFDTLADMDYLRSRETDSFSAGLAWVWGETTALHPFRDVNTRTQFVFFNQLALRAGWAIDWDLIAPHVFAHAHTIAITHNKQGLDALIHPVFIPVAELAAHDQLHDQLQHGRELPFGRLFNCRCPLGRRVRRAPVPR</sequence>